<name>A0ACC2J2E1_9PEZI</name>
<keyword evidence="2" id="KW-1185">Reference proteome</keyword>
<reference evidence="1" key="1">
    <citation type="submission" date="2022-12" db="EMBL/GenBank/DDBJ databases">
        <title>Genome Sequence of Lasiodiplodia mahajangana.</title>
        <authorList>
            <person name="Buettner E."/>
        </authorList>
    </citation>
    <scope>NUCLEOTIDE SEQUENCE</scope>
    <source>
        <strain evidence="1">VT137</strain>
    </source>
</reference>
<comment type="caution">
    <text evidence="1">The sequence shown here is derived from an EMBL/GenBank/DDBJ whole genome shotgun (WGS) entry which is preliminary data.</text>
</comment>
<sequence>MVCEEFAGVLGVTVGITDNFFELGGHSLMAAKLAARVGRRLDTRVSVKDIFDHPAPGQLVSKLKLNGLEGNKIINGIQPADNASFQLLSLEDPQLFIKRDIYPKLQHSHGTILDIYPATRLQKRYLDNPATGNPWPLMPFNIDFPPESDFARLTRACKSLIEHFDIFRTVFVEAAGELYQVVLKHLDVPIEIIQTEEDIDAATRAFLDRVSQHPVIQGQPLLRISILRKRGSHLRVILRMSHIFYDGMSLEPILRALHALYTGGNLSTPPRFLEYMQHWASSRKSGYEFWRSILHDSKMTTMENISAGAGQQATPIGTHLVSKAINIPLQVGNITQATVFTTACALMLSKELGSNDILFGRLTSGRQGLPITCQDLVGPCANQIPTRVRIDGGVNPRELLAQVQDQYVNSIPFETLGFDEIRDNCTSWGETITNYSCCVAYQSFDANPESEMQGHRVQMGVLPQDDNVVAQGAVHDLVIIGDVDPKGSILNIIIFASRLVWDEERKVHNMLEELCEKIQTLNPALRDPHTELANQQLPLASPVERLDKTTNGFTRDVGSLERIYVLGVGNLGKYVAHTLRKQHPRLPITLLFHRADLESEWDAAGRAITLVADDVSDKRRGFDIEFLLDSPGHKYPIKHLIVATKTYTTASAIGLVKGRLGKDSSILFLQNGMGTVDEVSASIFSDPKSRPSYWAGVCSCGIYSTSQFTVVYAGRGSMVLGPVREASEESLTCPPTSPAPRDFMIQRLLETPGLEATLATPDQIKEAQLRKLVVNAVINPLTAVFQCDNSDLFSQSSRFALARTLVEEAGDIVRAILPRASRESENSRFSNKKLLAFLRMVAEATGKCKSSMLQDIQAGRRTEIDHINGYLALQGRRHGLACVNNDRLIDMVKQRRVITDEDIRSSFDMPSNCGQSLQPDSDGAPSVGLSDAKYEGPDCLPSPSGNSYPHVVSARSISRSPLALARPALS</sequence>
<gene>
    <name evidence="1" type="ORF">O1611_g10066</name>
</gene>
<protein>
    <submittedName>
        <fullName evidence="1">Uncharacterized protein</fullName>
    </submittedName>
</protein>
<dbReference type="EMBL" id="JAPUUL010003781">
    <property type="protein sequence ID" value="KAJ8121576.1"/>
    <property type="molecule type" value="Genomic_DNA"/>
</dbReference>
<accession>A0ACC2J2E1</accession>
<evidence type="ECO:0000313" key="1">
    <source>
        <dbReference type="EMBL" id="KAJ8121576.1"/>
    </source>
</evidence>
<proteinExistence type="predicted"/>
<evidence type="ECO:0000313" key="2">
    <source>
        <dbReference type="Proteomes" id="UP001153332"/>
    </source>
</evidence>
<dbReference type="Proteomes" id="UP001153332">
    <property type="component" value="Unassembled WGS sequence"/>
</dbReference>
<organism evidence="1 2">
    <name type="scientific">Lasiodiplodia mahajangana</name>
    <dbReference type="NCBI Taxonomy" id="1108764"/>
    <lineage>
        <taxon>Eukaryota</taxon>
        <taxon>Fungi</taxon>
        <taxon>Dikarya</taxon>
        <taxon>Ascomycota</taxon>
        <taxon>Pezizomycotina</taxon>
        <taxon>Dothideomycetes</taxon>
        <taxon>Dothideomycetes incertae sedis</taxon>
        <taxon>Botryosphaeriales</taxon>
        <taxon>Botryosphaeriaceae</taxon>
        <taxon>Lasiodiplodia</taxon>
    </lineage>
</organism>